<gene>
    <name evidence="2" type="ORF">IQ229_14430</name>
</gene>
<dbReference type="Proteomes" id="UP000647836">
    <property type="component" value="Unassembled WGS sequence"/>
</dbReference>
<reference evidence="2 3" key="1">
    <citation type="submission" date="2020-10" db="EMBL/GenBank/DDBJ databases">
        <authorList>
            <person name="Castelo-Branco R."/>
            <person name="Eusebio N."/>
            <person name="Adriana R."/>
            <person name="Vieira A."/>
            <person name="Brugerolle De Fraissinette N."/>
            <person name="Rezende De Castro R."/>
            <person name="Schneider M.P."/>
            <person name="Vasconcelos V."/>
            <person name="Leao P.N."/>
        </authorList>
    </citation>
    <scope>NUCLEOTIDE SEQUENCE [LARGE SCALE GENOMIC DNA]</scope>
    <source>
        <strain evidence="2 3">LEGE 07299</strain>
    </source>
</reference>
<feature type="domain" description="AAA+ ATPase" evidence="1">
    <location>
        <begin position="23"/>
        <end position="403"/>
    </location>
</feature>
<accession>A0ABR9U0E5</accession>
<proteinExistence type="predicted"/>
<dbReference type="PANTHER" id="PTHR32182">
    <property type="entry name" value="DNA REPLICATION AND REPAIR PROTEIN RECF"/>
    <property type="match status" value="1"/>
</dbReference>
<dbReference type="SMART" id="SM00382">
    <property type="entry name" value="AAA"/>
    <property type="match status" value="1"/>
</dbReference>
<organism evidence="2 3">
    <name type="scientific">Nostoc cf. edaphicum LEGE 07299</name>
    <dbReference type="NCBI Taxonomy" id="2777974"/>
    <lineage>
        <taxon>Bacteria</taxon>
        <taxon>Bacillati</taxon>
        <taxon>Cyanobacteriota</taxon>
        <taxon>Cyanophyceae</taxon>
        <taxon>Nostocales</taxon>
        <taxon>Nostocaceae</taxon>
        <taxon>Nostoc</taxon>
    </lineage>
</organism>
<dbReference type="InterPro" id="IPR003593">
    <property type="entry name" value="AAA+_ATPase"/>
</dbReference>
<dbReference type="PANTHER" id="PTHR32182:SF23">
    <property type="entry name" value="ATP BINDING PROTEIN"/>
    <property type="match status" value="1"/>
</dbReference>
<keyword evidence="3" id="KW-1185">Reference proteome</keyword>
<evidence type="ECO:0000259" key="1">
    <source>
        <dbReference type="SMART" id="SM00382"/>
    </source>
</evidence>
<dbReference type="SUPFAM" id="SSF52540">
    <property type="entry name" value="P-loop containing nucleoside triphosphate hydrolases"/>
    <property type="match status" value="1"/>
</dbReference>
<name>A0ABR9U0E5_9NOSO</name>
<dbReference type="Gene3D" id="3.40.50.300">
    <property type="entry name" value="P-loop containing nucleotide triphosphate hydrolases"/>
    <property type="match status" value="1"/>
</dbReference>
<dbReference type="Pfam" id="PF13175">
    <property type="entry name" value="AAA_15"/>
    <property type="match status" value="1"/>
</dbReference>
<evidence type="ECO:0000313" key="2">
    <source>
        <dbReference type="EMBL" id="MBE9106094.1"/>
    </source>
</evidence>
<comment type="caution">
    <text evidence="2">The sequence shown here is derived from an EMBL/GenBank/DDBJ whole genome shotgun (WGS) entry which is preliminary data.</text>
</comment>
<sequence length="479" mass="54468">MKVKRLKMQSFRGIGDLTLEFDETGPTALIGINGVGKSSILDCLAIFLSQFTAYIQSSSDSIRFFNNKDISNGCEETHNEITFLIDSQEIVLNITKISSGDIQESLTRHRELFQFSLLLKEKFQMQQISNSEYQKLQPILNSIFTTIDPEISDPVSMDNDNPATLSSLQYTKGLQAVVDALRDQLENGFEANIPLVIYYPVNRAVIDMPLEISEVSSFKQVDAYNQALTGGRIDFKTFFEWFRNREDLENERRRDNPDYRDKQLEAVRQAISSLIPEFSNLRVERSPLRMTVRKRSEKLIVNQLSDGEKCLLAMVGDLARRLAIANPSLPDPLQGSGVVLIDEIELHLHPKWQREIIPALTRTFPNCQFIVTTHSPQVISQVKPEGIFILEKTDEGVVAKKPESSFGRDSNRILEDLMGVPERPKEIKESLLELFRLIDAGNIEGARQLRQQLAIEIGADEPEFVKADVLIRRKEILNR</sequence>
<dbReference type="EMBL" id="JADEXF010000445">
    <property type="protein sequence ID" value="MBE9106094.1"/>
    <property type="molecule type" value="Genomic_DNA"/>
</dbReference>
<evidence type="ECO:0000313" key="3">
    <source>
        <dbReference type="Proteomes" id="UP000647836"/>
    </source>
</evidence>
<protein>
    <submittedName>
        <fullName evidence="2">AAA family ATPase</fullName>
    </submittedName>
</protein>
<dbReference type="InterPro" id="IPR027417">
    <property type="entry name" value="P-loop_NTPase"/>
</dbReference>
<dbReference type="InterPro" id="IPR041685">
    <property type="entry name" value="AAA_GajA/Old/RecF-like"/>
</dbReference>